<dbReference type="RefSeq" id="WP_021920724.1">
    <property type="nucleotide sequence ID" value="NZ_CAKXKJ010000001.1"/>
</dbReference>
<keyword evidence="1" id="KW-1133">Transmembrane helix</keyword>
<dbReference type="GeneID" id="97994828"/>
<keyword evidence="1" id="KW-0812">Transmembrane</keyword>
<dbReference type="AlphaFoldDB" id="A0A3E2B4Y3"/>
<dbReference type="InterPro" id="IPR025664">
    <property type="entry name" value="Spore_III_AC/AD"/>
</dbReference>
<feature type="transmembrane region" description="Helical" evidence="1">
    <location>
        <begin position="67"/>
        <end position="85"/>
    </location>
</feature>
<proteinExistence type="predicted"/>
<feature type="transmembrane region" description="Helical" evidence="1">
    <location>
        <begin position="97"/>
        <end position="116"/>
    </location>
</feature>
<keyword evidence="1" id="KW-0472">Membrane</keyword>
<dbReference type="EMBL" id="QQRQ01000004">
    <property type="protein sequence ID" value="RFT07088.1"/>
    <property type="molecule type" value="Genomic_DNA"/>
</dbReference>
<gene>
    <name evidence="2" type="ORF">DV520_03610</name>
</gene>
<evidence type="ECO:0000256" key="1">
    <source>
        <dbReference type="SAM" id="Phobius"/>
    </source>
</evidence>
<feature type="transmembrane region" description="Helical" evidence="1">
    <location>
        <begin position="27"/>
        <end position="47"/>
    </location>
</feature>
<dbReference type="Pfam" id="PF06686">
    <property type="entry name" value="SpoIIIAC"/>
    <property type="match status" value="2"/>
</dbReference>
<organism evidence="2 3">
    <name type="scientific">Evtepia gabavorous</name>
    <dbReference type="NCBI Taxonomy" id="2211183"/>
    <lineage>
        <taxon>Bacteria</taxon>
        <taxon>Bacillati</taxon>
        <taxon>Bacillota</taxon>
        <taxon>Clostridia</taxon>
        <taxon>Eubacteriales</taxon>
        <taxon>Evtepia</taxon>
    </lineage>
</organism>
<dbReference type="Proteomes" id="UP000260649">
    <property type="component" value="Unassembled WGS sequence"/>
</dbReference>
<sequence>MDMIALGAAGVVAALCAVVVRQKTPEIAVVLVAAACVLLLWNTLPLLETIRDVMEELADLADISPTVLRPMLQTVGLALVTKLAASLCRDAGEGGVASFVEVAGAAAAVLVSLPLLKMVLQLVMGLL</sequence>
<protein>
    <submittedName>
        <fullName evidence="2">Stage III sporulation protein AD</fullName>
    </submittedName>
</protein>
<comment type="caution">
    <text evidence="2">The sequence shown here is derived from an EMBL/GenBank/DDBJ whole genome shotgun (WGS) entry which is preliminary data.</text>
</comment>
<accession>A0A3E2B4Y3</accession>
<keyword evidence="3" id="KW-1185">Reference proteome</keyword>
<evidence type="ECO:0000313" key="2">
    <source>
        <dbReference type="EMBL" id="RFT07088.1"/>
    </source>
</evidence>
<name>A0A3E2B4Y3_9FIRM</name>
<evidence type="ECO:0000313" key="3">
    <source>
        <dbReference type="Proteomes" id="UP000260649"/>
    </source>
</evidence>
<reference evidence="2 3" key="1">
    <citation type="submission" date="2018-07" db="EMBL/GenBank/DDBJ databases">
        <title>GABA Modulating Bacteria of the Human Gut Microbiota.</title>
        <authorList>
            <person name="Strandwitz P."/>
            <person name="Kim K.H."/>
            <person name="Terekhova D."/>
            <person name="Liu J.K."/>
            <person name="Sharma A."/>
            <person name="Levering J."/>
            <person name="Mcdonald D."/>
            <person name="Dietrich D."/>
            <person name="Ramadhar T.R."/>
            <person name="Lekbua A."/>
            <person name="Mroue N."/>
            <person name="Liston C."/>
            <person name="Stewart E.J."/>
            <person name="Dubin M.J."/>
            <person name="Zengler K."/>
            <person name="Knight R."/>
            <person name="Gilbert J.A."/>
            <person name="Clardy J."/>
            <person name="Lewis K."/>
        </authorList>
    </citation>
    <scope>NUCLEOTIDE SEQUENCE [LARGE SCALE GENOMIC DNA]</scope>
    <source>
        <strain evidence="2 3">KLE1738</strain>
    </source>
</reference>